<evidence type="ECO:0000313" key="1">
    <source>
        <dbReference type="EMBL" id="WWD04617.1"/>
    </source>
</evidence>
<dbReference type="KEGG" id="ker:91101492"/>
<gene>
    <name evidence="1" type="ORF">V865_002688</name>
</gene>
<dbReference type="InterPro" id="IPR012340">
    <property type="entry name" value="NA-bd_OB-fold"/>
</dbReference>
<reference evidence="1 2" key="1">
    <citation type="submission" date="2024-01" db="EMBL/GenBank/DDBJ databases">
        <title>Comparative genomics of Cryptococcus and Kwoniella reveals pathogenesis evolution and contrasting modes of karyotype evolution via chromosome fusion or intercentromeric recombination.</title>
        <authorList>
            <person name="Coelho M.A."/>
            <person name="David-Palma M."/>
            <person name="Shea T."/>
            <person name="Bowers K."/>
            <person name="McGinley-Smith S."/>
            <person name="Mohammad A.W."/>
            <person name="Gnirke A."/>
            <person name="Yurkov A.M."/>
            <person name="Nowrousian M."/>
            <person name="Sun S."/>
            <person name="Cuomo C.A."/>
            <person name="Heitman J."/>
        </authorList>
    </citation>
    <scope>NUCLEOTIDE SEQUENCE [LARGE SCALE GENOMIC DNA]</scope>
    <source>
        <strain evidence="1 2">PYCC6329</strain>
    </source>
</reference>
<keyword evidence="2" id="KW-1185">Reference proteome</keyword>
<dbReference type="Proteomes" id="UP001358614">
    <property type="component" value="Chromosome 1"/>
</dbReference>
<protein>
    <submittedName>
        <fullName evidence="1">Uncharacterized protein</fullName>
    </submittedName>
</protein>
<organism evidence="1 2">
    <name type="scientific">Kwoniella europaea PYCC6329</name>
    <dbReference type="NCBI Taxonomy" id="1423913"/>
    <lineage>
        <taxon>Eukaryota</taxon>
        <taxon>Fungi</taxon>
        <taxon>Dikarya</taxon>
        <taxon>Basidiomycota</taxon>
        <taxon>Agaricomycotina</taxon>
        <taxon>Tremellomycetes</taxon>
        <taxon>Tremellales</taxon>
        <taxon>Cryptococcaceae</taxon>
        <taxon>Kwoniella</taxon>
    </lineage>
</organism>
<evidence type="ECO:0000313" key="2">
    <source>
        <dbReference type="Proteomes" id="UP001358614"/>
    </source>
</evidence>
<sequence>MGGYSGKTRNRARLSPPYNTLTCQKEMYENNSFLSQHPNSTSLVPGFFKRGTVLPVDTYVAGTLTAVWIVHEADTGRVPYFGISVQQHYLQVDVPAASWKVEIRIKNFLPMRPADDAEVILSDEERIKVVGELKKERELLLEKLQKSQEKVLVMVGGMRVEQGSLSTAQSGSVVVVNGQGPRLFWFSDGTSHTFCSNDSAPSGHHSTSVTAPPSIPFNPQTVDPSFPFQPLSMLKEGSKMPVMGVISDVGRITRSIMGEYRMELVLEDPSATDTQILKSLVLSMFRSKKKDLESSFVIGSVIYAKEVDIVIRDNLPRGNIFDRSAQNTQWYILGENGNMSHIDEENLGGVVLDRMKELRAWWLDTNMDL</sequence>
<dbReference type="Gene3D" id="2.40.50.140">
    <property type="entry name" value="Nucleic acid-binding proteins"/>
    <property type="match status" value="1"/>
</dbReference>
<dbReference type="GeneID" id="91101492"/>
<accession>A0AAX4KDX3</accession>
<dbReference type="SUPFAM" id="SSF50249">
    <property type="entry name" value="Nucleic acid-binding proteins"/>
    <property type="match status" value="1"/>
</dbReference>
<name>A0AAX4KDX3_9TREE</name>
<proteinExistence type="predicted"/>
<dbReference type="RefSeq" id="XP_066082584.1">
    <property type="nucleotide sequence ID" value="XM_066226487.1"/>
</dbReference>
<dbReference type="EMBL" id="CP144089">
    <property type="protein sequence ID" value="WWD04617.1"/>
    <property type="molecule type" value="Genomic_DNA"/>
</dbReference>
<dbReference type="AlphaFoldDB" id="A0AAX4KDX3"/>